<dbReference type="InterPro" id="IPR011047">
    <property type="entry name" value="Quinoprotein_ADH-like_sf"/>
</dbReference>
<evidence type="ECO:0000256" key="2">
    <source>
        <dbReference type="ARBA" id="ARBA00022737"/>
    </source>
</evidence>
<keyword evidence="1 3" id="KW-0853">WD repeat</keyword>
<keyword evidence="2" id="KW-0677">Repeat</keyword>
<feature type="repeat" description="WD" evidence="3">
    <location>
        <begin position="675"/>
        <end position="716"/>
    </location>
</feature>
<dbReference type="PROSITE" id="PS50294">
    <property type="entry name" value="WD_REPEATS_REGION"/>
    <property type="match status" value="1"/>
</dbReference>
<dbReference type="InterPro" id="IPR015943">
    <property type="entry name" value="WD40/YVTN_repeat-like_dom_sf"/>
</dbReference>
<dbReference type="PANTHER" id="PTHR13720">
    <property type="entry name" value="WD-40 REPEAT PROTEIN"/>
    <property type="match status" value="1"/>
</dbReference>
<feature type="region of interest" description="Disordered" evidence="4">
    <location>
        <begin position="239"/>
        <end position="281"/>
    </location>
</feature>
<feature type="compositionally biased region" description="Polar residues" evidence="4">
    <location>
        <begin position="239"/>
        <end position="254"/>
    </location>
</feature>
<dbReference type="GeneID" id="20807853"/>
<proteinExistence type="predicted"/>
<dbReference type="SMART" id="SM00320">
    <property type="entry name" value="WD40"/>
    <property type="match status" value="12"/>
</dbReference>
<feature type="region of interest" description="Disordered" evidence="4">
    <location>
        <begin position="1468"/>
        <end position="1491"/>
    </location>
</feature>
<dbReference type="InterPro" id="IPR050630">
    <property type="entry name" value="WD_repeat_EMAP"/>
</dbReference>
<evidence type="ECO:0000313" key="6">
    <source>
        <dbReference type="EMBL" id="ETV81297.1"/>
    </source>
</evidence>
<name>W4GNL5_APHAT</name>
<feature type="compositionally biased region" description="Low complexity" evidence="4">
    <location>
        <begin position="255"/>
        <end position="269"/>
    </location>
</feature>
<feature type="domain" description="CFA20" evidence="5">
    <location>
        <begin position="10"/>
        <end position="193"/>
    </location>
</feature>
<evidence type="ECO:0000259" key="5">
    <source>
        <dbReference type="Pfam" id="PF05018"/>
    </source>
</evidence>
<dbReference type="PROSITE" id="PS50082">
    <property type="entry name" value="WD_REPEATS_2"/>
    <property type="match status" value="1"/>
</dbReference>
<dbReference type="Pfam" id="PF00400">
    <property type="entry name" value="WD40"/>
    <property type="match status" value="1"/>
</dbReference>
<dbReference type="SUPFAM" id="SSF50998">
    <property type="entry name" value="Quinoprotein alcohol dehydrogenase-like"/>
    <property type="match status" value="1"/>
</dbReference>
<dbReference type="RefSeq" id="XP_009829155.1">
    <property type="nucleotide sequence ID" value="XM_009830853.1"/>
</dbReference>
<dbReference type="InterPro" id="IPR036322">
    <property type="entry name" value="WD40_repeat_dom_sf"/>
</dbReference>
<dbReference type="Gene3D" id="2.130.10.10">
    <property type="entry name" value="YVTN repeat-like/Quinoprotein amine dehydrogenase"/>
    <property type="match status" value="5"/>
</dbReference>
<evidence type="ECO:0000256" key="3">
    <source>
        <dbReference type="PROSITE-ProRule" id="PRU00221"/>
    </source>
</evidence>
<feature type="region of interest" description="Disordered" evidence="4">
    <location>
        <begin position="968"/>
        <end position="998"/>
    </location>
</feature>
<gene>
    <name evidence="6" type="ORF">H257_05857</name>
</gene>
<organism evidence="6">
    <name type="scientific">Aphanomyces astaci</name>
    <name type="common">Crayfish plague agent</name>
    <dbReference type="NCBI Taxonomy" id="112090"/>
    <lineage>
        <taxon>Eukaryota</taxon>
        <taxon>Sar</taxon>
        <taxon>Stramenopiles</taxon>
        <taxon>Oomycota</taxon>
        <taxon>Saprolegniomycetes</taxon>
        <taxon>Saprolegniales</taxon>
        <taxon>Verrucalvaceae</taxon>
        <taxon>Aphanomyces</taxon>
    </lineage>
</organism>
<dbReference type="STRING" id="112090.W4GNL5"/>
<protein>
    <recommendedName>
        <fullName evidence="5">CFA20 domain-containing protein</fullName>
    </recommendedName>
</protein>
<reference evidence="6" key="1">
    <citation type="submission" date="2013-12" db="EMBL/GenBank/DDBJ databases">
        <title>The Genome Sequence of Aphanomyces astaci APO3.</title>
        <authorList>
            <consortium name="The Broad Institute Genomics Platform"/>
            <person name="Russ C."/>
            <person name="Tyler B."/>
            <person name="van West P."/>
            <person name="Dieguez-Uribeondo J."/>
            <person name="Young S.K."/>
            <person name="Zeng Q."/>
            <person name="Gargeya S."/>
            <person name="Fitzgerald M."/>
            <person name="Abouelleil A."/>
            <person name="Alvarado L."/>
            <person name="Chapman S.B."/>
            <person name="Gainer-Dewar J."/>
            <person name="Goldberg J."/>
            <person name="Griggs A."/>
            <person name="Gujja S."/>
            <person name="Hansen M."/>
            <person name="Howarth C."/>
            <person name="Imamovic A."/>
            <person name="Ireland A."/>
            <person name="Larimer J."/>
            <person name="McCowan C."/>
            <person name="Murphy C."/>
            <person name="Pearson M."/>
            <person name="Poon T.W."/>
            <person name="Priest M."/>
            <person name="Roberts A."/>
            <person name="Saif S."/>
            <person name="Shea T."/>
            <person name="Sykes S."/>
            <person name="Wortman J."/>
            <person name="Nusbaum C."/>
            <person name="Birren B."/>
        </authorList>
    </citation>
    <scope>NUCLEOTIDE SEQUENCE [LARGE SCALE GENOMIC DNA]</scope>
    <source>
        <strain evidence="6">APO3</strain>
    </source>
</reference>
<evidence type="ECO:0000256" key="1">
    <source>
        <dbReference type="ARBA" id="ARBA00022574"/>
    </source>
</evidence>
<dbReference type="VEuPathDB" id="FungiDB:H257_05857"/>
<sequence length="1732" mass="189154">MAAAATAVAVWQHPFVDVFKHVATVRMETMSRGDVEQLMDKHIRKNVYRLRGKIAASNYLRIPKDIHALPNMHLTGRFVYMELRRMQSSESVTFHFEVTTRKKTVLRFTFSTMYSNVRSMGINLRLPLTLTEKWTVLALDMFQLLDLHTSASYHREGYEALKAMLLCSSMYVRGVFTSDILYLPETLPKAMQFPLVKAMDDATNAWDASYDWRWMPHLPTDSSTSSGLALAPPTQLHDVTTLHSPSSTCDSPTKSEPSPNAPSKSPPSSHAFNPTTPDDCETQMDASRVKVLDKADMILKTAGIHRTSPPKSYIKAKYEPTGVYTPQKYGQHAGFHAANPVAFPSPALSLRRVIGYSVERRRALAWASTSSTFFYACESTVIVGRRPPPSGQSETTSSPFVDQEFLLGHTDDVTALAYSSAAGLLASAQGGVSPSIRFWLLSPKGHCIASVKAHAHGVDTIAFCPHGTQLCGVGHDSKRRTQILVWDVTTPSQPVCVAKQLTDYAIANIKFSPHEPDRLVSCGRESIRFWRVKNGHLPGCAVVLHEYARDTLFTDLDFDPVVMGNQPSRPLYVASSHGTVLVVDYDSMALTCVYKLHDGPIHCLRVNEGFCVTGAADGYLRVWPLDFSDFYLEASHEAPVASVDLSVDGLHALIGCVNGTIGVLEISTQQYTTVVRAHTGAIRALALSPRSDSFVTTSTDGTIRVWDVTTGTQTYEFQDDDRAATAIAYHPRRDVVAVGFASGTLRLFDIPTMQIHETYQQHRGAVASVVYGRSACYSSGGDDRQLCCYQAHATTVHMVNCAFPDGQGHLALDTTLKLVAVVGKDALAIELRDMYTLRIVRSVRGKHAPPLTLLGFVQSQVVALEAPSQRVVFFCATSGATLHTFPALCSGGPMGDVAFTSSGRYAFTGRVDQSQLHVVMLETSTQLRAVQLFAGQASGVTHIQLCADGRTIVSYGAGSAVYVWSFHGPSPDDGEMQDKDGSPGNNPHDGVDDDDEALYDLPQPVTRENNDTCDDDDEMPNVRGLLPTPIQPPTKEREVVHPVQAPMTCSLLHTLGWNMMEARGSSPVVVWSSATGHVVAAAGATLLVESPNDPRQKTVRHHRTDVLGLSVSPDEGMMASYDVECIGVWNFDRWEDVHVSLLWPKDTVAGLVVWSTDGSHLVGVATSAHNQSTLLLWNVQTKQLVAQSPATIPRTAIRQAVWVLHDSDDMHDNNVLFCTNAPFQAWAVDDSKMLVPVDLLPDSSVTLLQTSPRLPHCVLVYSAMDHTVSFYDLRSHTITGPVSTLHRRHSVRHLHWVHPFLIIATDTAPCVWVYELHLDTLTVSQHTSTTPDDLEIHTVRLDCPIASMSWNDRGQGIVVTASGALWYVEADAHSKQLLRRAHDGPIECVAATATHVITVSRGRMIRLWLTATLDQVAATEVTCAGAISVDVNASGCVVGFQDGSFRVFDLTLTLVYSSSAKSIDRLDQVARPISPPTTSPHRKPSTPSTAPAVRPPLDHVHFLGDSASVLLASTSGLCLLFNIPTKHMQRIALPFGMPHHDSAPPNVLASQTKIDGSLLAVRSGGSSTWLVVWQSSASEKCYVHVFANGTTTQDAWELVGTKREHAASALFESPSVSSVVVYVSHGAVEGRCYVQRQVLWRVNVHAVPTSMERYGARALLCRSRDTSRTLGERGAVLPLFYLLDVASSTIHMPTPEDVEATSINEATALVVSGYKVVSCRANRLSTIELGVS</sequence>
<dbReference type="InterPro" id="IPR007714">
    <property type="entry name" value="CFA20_dom"/>
</dbReference>
<dbReference type="EMBL" id="KI913124">
    <property type="protein sequence ID" value="ETV81297.1"/>
    <property type="molecule type" value="Genomic_DNA"/>
</dbReference>
<dbReference type="SUPFAM" id="SSF50978">
    <property type="entry name" value="WD40 repeat-like"/>
    <property type="match status" value="3"/>
</dbReference>
<dbReference type="OrthoDB" id="6252103at2759"/>
<dbReference type="Pfam" id="PF05018">
    <property type="entry name" value="CFA20_dom"/>
    <property type="match status" value="1"/>
</dbReference>
<evidence type="ECO:0000256" key="4">
    <source>
        <dbReference type="SAM" id="MobiDB-lite"/>
    </source>
</evidence>
<accession>W4GNL5</accession>
<dbReference type="InterPro" id="IPR001680">
    <property type="entry name" value="WD40_rpt"/>
</dbReference>
<dbReference type="PANTHER" id="PTHR13720:SF24">
    <property type="entry name" value="WD REPEAT-CONTAINING PROTEIN 90"/>
    <property type="match status" value="1"/>
</dbReference>